<dbReference type="EMBL" id="AQGW01000018">
    <property type="protein sequence ID" value="MBE0382644.1"/>
    <property type="molecule type" value="Genomic_DNA"/>
</dbReference>
<sequence>MALLKLRFIFNLSTRLRLQKPLKRIKCTLIILNNVPVGAI</sequence>
<evidence type="ECO:0000313" key="2">
    <source>
        <dbReference type="Proteomes" id="UP000615003"/>
    </source>
</evidence>
<gene>
    <name evidence="1" type="ORF">PCARR_a0997</name>
</gene>
<name>A0ABR9EQ05_PSEVC</name>
<reference evidence="1 2" key="1">
    <citation type="submission" date="2015-06" db="EMBL/GenBank/DDBJ databases">
        <title>Genome sequence of Pseudoalteromonas carrageenovora.</title>
        <authorList>
            <person name="Xie B.-B."/>
            <person name="Rong J.-C."/>
            <person name="Qin Q.-L."/>
            <person name="Zhang Y.-Z."/>
        </authorList>
    </citation>
    <scope>NUCLEOTIDE SEQUENCE [LARGE SCALE GENOMIC DNA]</scope>
    <source>
        <strain evidence="1 2">IAM 12662</strain>
    </source>
</reference>
<dbReference type="Proteomes" id="UP000615003">
    <property type="component" value="Unassembled WGS sequence"/>
</dbReference>
<accession>A0ABR9EQ05</accession>
<protein>
    <submittedName>
        <fullName evidence="1">Uncharacterized protein</fullName>
    </submittedName>
</protein>
<proteinExistence type="predicted"/>
<evidence type="ECO:0000313" key="1">
    <source>
        <dbReference type="EMBL" id="MBE0382644.1"/>
    </source>
</evidence>
<organism evidence="1 2">
    <name type="scientific">Pseudoalteromonas carrageenovora IAM 12662</name>
    <dbReference type="NCBI Taxonomy" id="1314868"/>
    <lineage>
        <taxon>Bacteria</taxon>
        <taxon>Pseudomonadati</taxon>
        <taxon>Pseudomonadota</taxon>
        <taxon>Gammaproteobacteria</taxon>
        <taxon>Alteromonadales</taxon>
        <taxon>Pseudoalteromonadaceae</taxon>
        <taxon>Pseudoalteromonas</taxon>
    </lineage>
</organism>
<comment type="caution">
    <text evidence="1">The sequence shown here is derived from an EMBL/GenBank/DDBJ whole genome shotgun (WGS) entry which is preliminary data.</text>
</comment>
<keyword evidence="2" id="KW-1185">Reference proteome</keyword>